<dbReference type="EMBL" id="JBAMIC010000002">
    <property type="protein sequence ID" value="KAK7112355.1"/>
    <property type="molecule type" value="Genomic_DNA"/>
</dbReference>
<evidence type="ECO:0000256" key="1">
    <source>
        <dbReference type="SAM" id="MobiDB-lite"/>
    </source>
</evidence>
<name>A0AAN9GMS7_9CAEN</name>
<gene>
    <name evidence="2" type="ORF">V1264_011824</name>
</gene>
<feature type="compositionally biased region" description="Basic and acidic residues" evidence="1">
    <location>
        <begin position="1"/>
        <end position="10"/>
    </location>
</feature>
<feature type="region of interest" description="Disordered" evidence="1">
    <location>
        <begin position="291"/>
        <end position="316"/>
    </location>
</feature>
<dbReference type="AlphaFoldDB" id="A0AAN9GMS7"/>
<accession>A0AAN9GMS7</accession>
<feature type="region of interest" description="Disordered" evidence="1">
    <location>
        <begin position="1"/>
        <end position="30"/>
    </location>
</feature>
<proteinExistence type="predicted"/>
<protein>
    <recommendedName>
        <fullName evidence="4">Sperm-tail PG-rich repeat-containing protein 2</fullName>
    </recommendedName>
</protein>
<sequence length="577" mass="63056">MYDRAQRTFDPKVGSTSANVGPGSYDADATSKAHLKSDGYAPFLSMTSRETFLNVSDQVVAAPGPGHYDPLAAQQYVKGGSTLATKEKRFKPMETETPGPGAYNVHTKEGMSLKIKSVDLGSGKLMTSRIKFRRKPEAPSIPSQGQAYGYEERDDGSLKKQNAPKKDNSIGPAFYNPAMPDAKATQLYRGVFFGKLSSKRTDFGGKGGPGPGDYDPFKNVGTRAENANIGHEEEVVAQRYETRIPRYNEAIVKDTEKKNIPGPGKYEIRGQFDPQPPKINTEGMEVEHPPFGSQAKRFTPVRNAVPPPGSYNDPRTALTTLKKVTGLKRSPFGQTSVRFQPEHHVKSTPGPGAYNNAGMGSESMRKAYLESTRKGVFGTTSTRTQAMMRRDDLELPGPAHYQVKEKPFLPRYTQPTANFTSVTNRLTEPPNIIKEIPPPGSYNVQQSYEKSQAHREVAKPRTDAANRKHTSFMSAATRFAPVGDNANYAVDPENPGPGTYEAKATLHDKGGLMVTRDKRFRYTVEDKPGPAAYELSPLVQDSVLKGTFNATLNNPIAPHMSSAHGIGTAKHAFLLGV</sequence>
<evidence type="ECO:0008006" key="4">
    <source>
        <dbReference type="Google" id="ProtNLM"/>
    </source>
</evidence>
<dbReference type="PANTHER" id="PTHR21580:SF60">
    <property type="entry name" value="SPERM-TAIL PG-RICH REPEAT-CONTAINING PROTEIN 2"/>
    <property type="match status" value="1"/>
</dbReference>
<keyword evidence="3" id="KW-1185">Reference proteome</keyword>
<organism evidence="2 3">
    <name type="scientific">Littorina saxatilis</name>
    <dbReference type="NCBI Taxonomy" id="31220"/>
    <lineage>
        <taxon>Eukaryota</taxon>
        <taxon>Metazoa</taxon>
        <taxon>Spiralia</taxon>
        <taxon>Lophotrochozoa</taxon>
        <taxon>Mollusca</taxon>
        <taxon>Gastropoda</taxon>
        <taxon>Caenogastropoda</taxon>
        <taxon>Littorinimorpha</taxon>
        <taxon>Littorinoidea</taxon>
        <taxon>Littorinidae</taxon>
        <taxon>Littorina</taxon>
    </lineage>
</organism>
<dbReference type="Proteomes" id="UP001374579">
    <property type="component" value="Unassembled WGS sequence"/>
</dbReference>
<evidence type="ECO:0000313" key="3">
    <source>
        <dbReference type="Proteomes" id="UP001374579"/>
    </source>
</evidence>
<feature type="region of interest" description="Disordered" evidence="1">
    <location>
        <begin position="134"/>
        <end position="170"/>
    </location>
</feature>
<dbReference type="Pfam" id="PF07004">
    <property type="entry name" value="SHIPPO-rpt"/>
    <property type="match status" value="3"/>
</dbReference>
<reference evidence="2 3" key="1">
    <citation type="submission" date="2024-02" db="EMBL/GenBank/DDBJ databases">
        <title>Chromosome-scale genome assembly of the rough periwinkle Littorina saxatilis.</title>
        <authorList>
            <person name="De Jode A."/>
            <person name="Faria R."/>
            <person name="Formenti G."/>
            <person name="Sims Y."/>
            <person name="Smith T.P."/>
            <person name="Tracey A."/>
            <person name="Wood J.M.D."/>
            <person name="Zagrodzka Z.B."/>
            <person name="Johannesson K."/>
            <person name="Butlin R.K."/>
            <person name="Leder E.H."/>
        </authorList>
    </citation>
    <scope>NUCLEOTIDE SEQUENCE [LARGE SCALE GENOMIC DNA]</scope>
    <source>
        <strain evidence="2">Snail1</strain>
        <tissue evidence="2">Muscle</tissue>
    </source>
</reference>
<evidence type="ECO:0000313" key="2">
    <source>
        <dbReference type="EMBL" id="KAK7112355.1"/>
    </source>
</evidence>
<dbReference type="PANTHER" id="PTHR21580">
    <property type="entry name" value="SHIPPO-1-RELATED"/>
    <property type="match status" value="1"/>
</dbReference>
<comment type="caution">
    <text evidence="2">The sequence shown here is derived from an EMBL/GenBank/DDBJ whole genome shotgun (WGS) entry which is preliminary data.</text>
</comment>
<dbReference type="InterPro" id="IPR051291">
    <property type="entry name" value="CIMAP"/>
</dbReference>
<dbReference type="InterPro" id="IPR010736">
    <property type="entry name" value="SHIPPO-rpt"/>
</dbReference>